<proteinExistence type="predicted"/>
<name>A0AAV5TC86_9BILA</name>
<dbReference type="EMBL" id="BTSX01000004">
    <property type="protein sequence ID" value="GMS92527.1"/>
    <property type="molecule type" value="Genomic_DNA"/>
</dbReference>
<feature type="non-terminal residue" evidence="1">
    <location>
        <position position="1"/>
    </location>
</feature>
<organism evidence="1 2">
    <name type="scientific">Pristionchus entomophagus</name>
    <dbReference type="NCBI Taxonomy" id="358040"/>
    <lineage>
        <taxon>Eukaryota</taxon>
        <taxon>Metazoa</taxon>
        <taxon>Ecdysozoa</taxon>
        <taxon>Nematoda</taxon>
        <taxon>Chromadorea</taxon>
        <taxon>Rhabditida</taxon>
        <taxon>Rhabditina</taxon>
        <taxon>Diplogasteromorpha</taxon>
        <taxon>Diplogasteroidea</taxon>
        <taxon>Neodiplogasteridae</taxon>
        <taxon>Pristionchus</taxon>
    </lineage>
</organism>
<keyword evidence="2" id="KW-1185">Reference proteome</keyword>
<dbReference type="Gene3D" id="3.15.20.10">
    <property type="entry name" value="Bactericidal permeability-increasing protein, domain 2"/>
    <property type="match status" value="1"/>
</dbReference>
<reference evidence="1" key="1">
    <citation type="submission" date="2023-10" db="EMBL/GenBank/DDBJ databases">
        <title>Genome assembly of Pristionchus species.</title>
        <authorList>
            <person name="Yoshida K."/>
            <person name="Sommer R.J."/>
        </authorList>
    </citation>
    <scope>NUCLEOTIDE SEQUENCE</scope>
    <source>
        <strain evidence="1">RS0144</strain>
    </source>
</reference>
<dbReference type="AlphaFoldDB" id="A0AAV5TC86"/>
<evidence type="ECO:0000313" key="2">
    <source>
        <dbReference type="Proteomes" id="UP001432027"/>
    </source>
</evidence>
<accession>A0AAV5TC86</accession>
<comment type="caution">
    <text evidence="1">The sequence shown here is derived from an EMBL/GenBank/DDBJ whole genome shotgun (WGS) entry which is preliminary data.</text>
</comment>
<evidence type="ECO:0000313" key="1">
    <source>
        <dbReference type="EMBL" id="GMS92527.1"/>
    </source>
</evidence>
<protein>
    <submittedName>
        <fullName evidence="1">Uncharacterized protein</fullName>
    </submittedName>
</protein>
<sequence length="97" mass="10390">QGAITVLNLTDTSRSLGLDQEQLDNFALIGKDLIQKQANGVLAKGIPVHISQSPAQPATFYNLKIDITEHGLYVAVDLTISPALVGTLSYAGSCYRF</sequence>
<gene>
    <name evidence="1" type="ORF">PENTCL1PPCAC_14702</name>
</gene>
<dbReference type="Proteomes" id="UP001432027">
    <property type="component" value="Unassembled WGS sequence"/>
</dbReference>